<dbReference type="InterPro" id="IPR055140">
    <property type="entry name" value="Thiolase_C_2"/>
</dbReference>
<dbReference type="EMBL" id="BARS01002479">
    <property type="protein sequence ID" value="GAF85503.1"/>
    <property type="molecule type" value="Genomic_DNA"/>
</dbReference>
<dbReference type="Pfam" id="PF00108">
    <property type="entry name" value="Thiolase_N"/>
    <property type="match status" value="1"/>
</dbReference>
<gene>
    <name evidence="3" type="ORF">S01H1_04723</name>
</gene>
<feature type="domain" description="Thiolase C-terminal" evidence="2">
    <location>
        <begin position="240"/>
        <end position="336"/>
    </location>
</feature>
<dbReference type="AlphaFoldDB" id="X0SWE9"/>
<protein>
    <recommendedName>
        <fullName evidence="4">Thiolase N-terminal domain-containing protein</fullName>
    </recommendedName>
</protein>
<organism evidence="3">
    <name type="scientific">marine sediment metagenome</name>
    <dbReference type="NCBI Taxonomy" id="412755"/>
    <lineage>
        <taxon>unclassified sequences</taxon>
        <taxon>metagenomes</taxon>
        <taxon>ecological metagenomes</taxon>
    </lineage>
</organism>
<dbReference type="Gene3D" id="3.40.47.10">
    <property type="match status" value="1"/>
</dbReference>
<feature type="non-terminal residue" evidence="3">
    <location>
        <position position="338"/>
    </location>
</feature>
<evidence type="ECO:0000259" key="2">
    <source>
        <dbReference type="Pfam" id="PF22691"/>
    </source>
</evidence>
<sequence>MTRVGIIGIGHGQFGRRSDATVQELAFEAFREAIQDAQIDPKDIDGTVIGSVPEYHKQRSLPGVVQEYLNLNPTPTWLTEVACASGSAAIRTAWMGIRSGAHRLMAVIGCQKMTELSTPEILALMGRVGEVQWESIFGTTFPAYYAMFAQSHMHEYGTTREQLLLVAVKNHFYGAKNPNALFRKEITIEKALASDPVSDPFQVYDCCANADGAACVILASEEIAKESSKPVAWLDGVGCATASMSVLRRPSLTGLPSAETAALTAYEMAGVGPKDIKVAEVHDCFTIAEIMAYEDLGFCEKGAGGRFIEDKQSYIGGQTPVNVDGGLKAKGHPIGATG</sequence>
<dbReference type="CDD" id="cd00829">
    <property type="entry name" value="SCP-x_thiolase"/>
    <property type="match status" value="1"/>
</dbReference>
<accession>X0SWE9</accession>
<name>X0SWE9_9ZZZZ</name>
<evidence type="ECO:0000259" key="1">
    <source>
        <dbReference type="Pfam" id="PF00108"/>
    </source>
</evidence>
<comment type="caution">
    <text evidence="3">The sequence shown here is derived from an EMBL/GenBank/DDBJ whole genome shotgun (WGS) entry which is preliminary data.</text>
</comment>
<dbReference type="PANTHER" id="PTHR42870:SF6">
    <property type="entry name" value="ACETYL-COA C-ACYLTRANSFERASE"/>
    <property type="match status" value="1"/>
</dbReference>
<reference evidence="3" key="1">
    <citation type="journal article" date="2014" name="Front. Microbiol.">
        <title>High frequency of phylogenetically diverse reductive dehalogenase-homologous genes in deep subseafloor sedimentary metagenomes.</title>
        <authorList>
            <person name="Kawai M."/>
            <person name="Futagami T."/>
            <person name="Toyoda A."/>
            <person name="Takaki Y."/>
            <person name="Nishi S."/>
            <person name="Hori S."/>
            <person name="Arai W."/>
            <person name="Tsubouchi T."/>
            <person name="Morono Y."/>
            <person name="Uchiyama I."/>
            <person name="Ito T."/>
            <person name="Fujiyama A."/>
            <person name="Inagaki F."/>
            <person name="Takami H."/>
        </authorList>
    </citation>
    <scope>NUCLEOTIDE SEQUENCE</scope>
    <source>
        <strain evidence="3">Expedition CK06-06</strain>
    </source>
</reference>
<feature type="domain" description="Thiolase N-terminal" evidence="1">
    <location>
        <begin position="11"/>
        <end position="221"/>
    </location>
</feature>
<proteinExistence type="predicted"/>
<dbReference type="InterPro" id="IPR016039">
    <property type="entry name" value="Thiolase-like"/>
</dbReference>
<dbReference type="InterPro" id="IPR020616">
    <property type="entry name" value="Thiolase_N"/>
</dbReference>
<evidence type="ECO:0000313" key="3">
    <source>
        <dbReference type="EMBL" id="GAF85503.1"/>
    </source>
</evidence>
<dbReference type="Pfam" id="PF22691">
    <property type="entry name" value="Thiolase_C_1"/>
    <property type="match status" value="1"/>
</dbReference>
<dbReference type="PANTHER" id="PTHR42870">
    <property type="entry name" value="ACETYL-COA C-ACETYLTRANSFERASE"/>
    <property type="match status" value="1"/>
</dbReference>
<dbReference type="GO" id="GO:0016747">
    <property type="term" value="F:acyltransferase activity, transferring groups other than amino-acyl groups"/>
    <property type="evidence" value="ECO:0007669"/>
    <property type="project" value="InterPro"/>
</dbReference>
<dbReference type="SUPFAM" id="SSF53901">
    <property type="entry name" value="Thiolase-like"/>
    <property type="match status" value="2"/>
</dbReference>
<evidence type="ECO:0008006" key="4">
    <source>
        <dbReference type="Google" id="ProtNLM"/>
    </source>
</evidence>